<organism evidence="2 3">
    <name type="scientific">Sphingomonas parva</name>
    <dbReference type="NCBI Taxonomy" id="2555898"/>
    <lineage>
        <taxon>Bacteria</taxon>
        <taxon>Pseudomonadati</taxon>
        <taxon>Pseudomonadota</taxon>
        <taxon>Alphaproteobacteria</taxon>
        <taxon>Sphingomonadales</taxon>
        <taxon>Sphingomonadaceae</taxon>
        <taxon>Sphingomonas</taxon>
    </lineage>
</organism>
<protein>
    <submittedName>
        <fullName evidence="2">Ribonuclease</fullName>
    </submittedName>
</protein>
<evidence type="ECO:0000313" key="3">
    <source>
        <dbReference type="Proteomes" id="UP000298213"/>
    </source>
</evidence>
<feature type="compositionally biased region" description="Low complexity" evidence="1">
    <location>
        <begin position="109"/>
        <end position="119"/>
    </location>
</feature>
<dbReference type="OrthoDB" id="7403919at2"/>
<dbReference type="EMBL" id="SPDV01000002">
    <property type="protein sequence ID" value="TFI59920.1"/>
    <property type="molecule type" value="Genomic_DNA"/>
</dbReference>
<evidence type="ECO:0000313" key="2">
    <source>
        <dbReference type="EMBL" id="TFI59920.1"/>
    </source>
</evidence>
<gene>
    <name evidence="2" type="ORF">E2493_01330</name>
</gene>
<dbReference type="RefSeq" id="WP_135082952.1">
    <property type="nucleotide sequence ID" value="NZ_SPDV01000002.1"/>
</dbReference>
<sequence>MAEWIYEEGIGENRAILVEDGRIVEAAIELPGGSRLGAVLPARLAEIHVPGRRGLARFEGGEALIEPLPAHLTQGQAIRIEITREPIPERGRPKLARARTTEAPPRDAPPLAERVGAAAAPPPGHDPFEEAGWSELLEEALSGEIAFRGGALRMSLTPAMTLFDVDGALPPAALAAAGAEAAGRTIRRMDIGGSIGIDLPTLTGKAERQAAAAALDAVLPQPFERTGVNGFGFLQIVRRRSRASLAEIVQADPVGAAARALLRQAERSSGAGGRTITAAPPIIARIEANPSWLDTLSRRIGMAVSLQADPGLAISAGHVHSRHA</sequence>
<feature type="region of interest" description="Disordered" evidence="1">
    <location>
        <begin position="89"/>
        <end position="123"/>
    </location>
</feature>
<accession>A0A4Y8ZV89</accession>
<proteinExistence type="predicted"/>
<evidence type="ECO:0000256" key="1">
    <source>
        <dbReference type="SAM" id="MobiDB-lite"/>
    </source>
</evidence>
<keyword evidence="3" id="KW-1185">Reference proteome</keyword>
<name>A0A4Y8ZV89_9SPHN</name>
<dbReference type="Proteomes" id="UP000298213">
    <property type="component" value="Unassembled WGS sequence"/>
</dbReference>
<dbReference type="AlphaFoldDB" id="A0A4Y8ZV89"/>
<reference evidence="2 3" key="1">
    <citation type="submission" date="2019-03" db="EMBL/GenBank/DDBJ databases">
        <title>Genome sequence of Sphingomonas sp. 17J27-24.</title>
        <authorList>
            <person name="Kim M."/>
            <person name="Maeng S."/>
            <person name="Sathiyaraj S."/>
        </authorList>
    </citation>
    <scope>NUCLEOTIDE SEQUENCE [LARGE SCALE GENOMIC DNA]</scope>
    <source>
        <strain evidence="2 3">17J27-24</strain>
    </source>
</reference>
<comment type="caution">
    <text evidence="2">The sequence shown here is derived from an EMBL/GenBank/DDBJ whole genome shotgun (WGS) entry which is preliminary data.</text>
</comment>